<feature type="chain" id="PRO_5015550875" description="Secretion system C-terminal sorting domain-containing protein" evidence="2">
    <location>
        <begin position="22"/>
        <end position="323"/>
    </location>
</feature>
<organism evidence="4 5">
    <name type="scientific">Aurantibacter aestuarii</name>
    <dbReference type="NCBI Taxonomy" id="1266046"/>
    <lineage>
        <taxon>Bacteria</taxon>
        <taxon>Pseudomonadati</taxon>
        <taxon>Bacteroidota</taxon>
        <taxon>Flavobacteriia</taxon>
        <taxon>Flavobacteriales</taxon>
        <taxon>Flavobacteriaceae</taxon>
        <taxon>Aurantibacter</taxon>
    </lineage>
</organism>
<evidence type="ECO:0000256" key="2">
    <source>
        <dbReference type="SAM" id="SignalP"/>
    </source>
</evidence>
<feature type="signal peptide" evidence="2">
    <location>
        <begin position="1"/>
        <end position="21"/>
    </location>
</feature>
<dbReference type="InterPro" id="IPR026444">
    <property type="entry name" value="Secre_tail"/>
</dbReference>
<proteinExistence type="predicted"/>
<protein>
    <recommendedName>
        <fullName evidence="3">Secretion system C-terminal sorting domain-containing protein</fullName>
    </recommendedName>
</protein>
<keyword evidence="5" id="KW-1185">Reference proteome</keyword>
<sequence>MKTKLLYVTILMTISFQTSFAQFALGDIVFTGYQSDGVGNPSGEDDQFSFLLLINVVAGEQIAFTENGWLAAGGFRTGESTVVLTFTSNYSAGVQISISRIPFEARDNSGNIAGSLTGSGLNLAVGGDQILAYNPANIPNSNANQSGFVAAIQMNGDWDADATSSSESAKPSIFDTLANSSIAIAPEVDNAIYNCSVTSGTAVTLRAAIHNPANWNVSDATPFDQPAPCSFMATLSTASFTVLDSNVALFPNPSQGTFTIKNSGNSLTKISVADANGRIVYTEKLNNVKTDKTLNLSNKLTTGLYFITISTEGSSIVKKMIVN</sequence>
<evidence type="ECO:0000313" key="5">
    <source>
        <dbReference type="Proteomes" id="UP000238426"/>
    </source>
</evidence>
<reference evidence="4 5" key="1">
    <citation type="submission" date="2018-03" db="EMBL/GenBank/DDBJ databases">
        <title>Mesoflavibacter sp. HG37 and Mesoflavibacter sp. HG96 sp.nov., two marine bacteria isolated from seawater of Western Pacific Ocean.</title>
        <authorList>
            <person name="Cheng H."/>
            <person name="Wu Y.-H."/>
            <person name="Guo L.-L."/>
            <person name="Xu X.-W."/>
        </authorList>
    </citation>
    <scope>NUCLEOTIDE SEQUENCE [LARGE SCALE GENOMIC DNA]</scope>
    <source>
        <strain evidence="4 5">KCTC 32269</strain>
    </source>
</reference>
<evidence type="ECO:0000256" key="1">
    <source>
        <dbReference type="ARBA" id="ARBA00022729"/>
    </source>
</evidence>
<comment type="caution">
    <text evidence="4">The sequence shown here is derived from an EMBL/GenBank/DDBJ whole genome shotgun (WGS) entry which is preliminary data.</text>
</comment>
<dbReference type="Proteomes" id="UP000238426">
    <property type="component" value="Unassembled WGS sequence"/>
</dbReference>
<evidence type="ECO:0000313" key="4">
    <source>
        <dbReference type="EMBL" id="PSG90087.1"/>
    </source>
</evidence>
<gene>
    <name evidence="4" type="ORF">C7H52_02085</name>
</gene>
<evidence type="ECO:0000259" key="3">
    <source>
        <dbReference type="Pfam" id="PF18962"/>
    </source>
</evidence>
<dbReference type="Pfam" id="PF18962">
    <property type="entry name" value="Por_Secre_tail"/>
    <property type="match status" value="1"/>
</dbReference>
<name>A0A2T1NCF5_9FLAO</name>
<dbReference type="OrthoDB" id="1467228at2"/>
<dbReference type="NCBIfam" id="TIGR04183">
    <property type="entry name" value="Por_Secre_tail"/>
    <property type="match status" value="1"/>
</dbReference>
<feature type="domain" description="Secretion system C-terminal sorting" evidence="3">
    <location>
        <begin position="249"/>
        <end position="322"/>
    </location>
</feature>
<dbReference type="RefSeq" id="WP_106462228.1">
    <property type="nucleotide sequence ID" value="NZ_PXOQ01000007.1"/>
</dbReference>
<accession>A0A2T1NCF5</accession>
<dbReference type="AlphaFoldDB" id="A0A2T1NCF5"/>
<dbReference type="EMBL" id="PXOQ01000007">
    <property type="protein sequence ID" value="PSG90087.1"/>
    <property type="molecule type" value="Genomic_DNA"/>
</dbReference>
<keyword evidence="1 2" id="KW-0732">Signal</keyword>